<organism evidence="1">
    <name type="scientific">viral metagenome</name>
    <dbReference type="NCBI Taxonomy" id="1070528"/>
    <lineage>
        <taxon>unclassified sequences</taxon>
        <taxon>metagenomes</taxon>
        <taxon>organismal metagenomes</taxon>
    </lineage>
</organism>
<evidence type="ECO:0000313" key="1">
    <source>
        <dbReference type="EMBL" id="QJA57319.1"/>
    </source>
</evidence>
<dbReference type="EMBL" id="MT141267">
    <property type="protein sequence ID" value="QJA57319.1"/>
    <property type="molecule type" value="Genomic_DNA"/>
</dbReference>
<accession>A0A6M3IIM3</accession>
<name>A0A6M3IIM3_9ZZZZ</name>
<gene>
    <name evidence="1" type="ORF">MM415B01660_0004</name>
</gene>
<dbReference type="AlphaFoldDB" id="A0A6M3IIM3"/>
<sequence length="546" mass="56543">MIIECKPIPFGVFGPVSSVDNEVPRFDGTTGKKIQAGTGVYIDDSGQVGIGTTGPDSKLSILTSGTGAVFRLEKSDTTGAGIILKRNSATASGFIDFTNSSNSVLWQIGVNTLVGSGIEFNEAGNNLMFIKSGGNVGIGTTAPGYLLDVYKTGTDTYYDIARFRYYDTDNTALRYEALIGDGAGTYFKSLVTGSQTDFSVIDQDNAAGRLSFLVQGNAGAINSLAVESTGNVGIGTTNPLYKLQLAAPSAGSSAIAIEATNGTDAIRRISATGSGANFGWMYSSGAPYMGYGVRCNGATEGFVSSHGVTTLRSAVLAERGYISLFTGVSQGSTDGGAITLVEAMRVTGSNVGIGTTNPSVKLHVSGSDNTQIVTESGGTGWFGMKSRPAASGDGMLYWNSGNSLRFGITTNVDGATDWSEKVRITTDGNVGIGAVSPDQRLEIEQTETLAASPADGYSAALRLDPGYSGAYTVTRHNYIDFQDVSLAVSAVVTNAAAMRFNAAMGTHKATAAAFQTTDSDSNTTDWAGGIIVNVDGTLYKIPLIAV</sequence>
<protein>
    <submittedName>
        <fullName evidence="1">Putative tail fiber-like protein</fullName>
    </submittedName>
</protein>
<reference evidence="1" key="1">
    <citation type="submission" date="2020-03" db="EMBL/GenBank/DDBJ databases">
        <title>The deep terrestrial virosphere.</title>
        <authorList>
            <person name="Holmfeldt K."/>
            <person name="Nilsson E."/>
            <person name="Simone D."/>
            <person name="Lopez-Fernandez M."/>
            <person name="Wu X."/>
            <person name="de Brujin I."/>
            <person name="Lundin D."/>
            <person name="Andersson A."/>
            <person name="Bertilsson S."/>
            <person name="Dopson M."/>
        </authorList>
    </citation>
    <scope>NUCLEOTIDE SEQUENCE</scope>
    <source>
        <strain evidence="1">MM415B01660</strain>
    </source>
</reference>
<proteinExistence type="predicted"/>